<feature type="repeat" description="TPR" evidence="1">
    <location>
        <begin position="610"/>
        <end position="643"/>
    </location>
</feature>
<dbReference type="Pfam" id="PF13181">
    <property type="entry name" value="TPR_8"/>
    <property type="match status" value="1"/>
</dbReference>
<feature type="domain" description="CHAT" evidence="2">
    <location>
        <begin position="941"/>
        <end position="1265"/>
    </location>
</feature>
<accession>A0AAP2GMA1</accession>
<evidence type="ECO:0000256" key="1">
    <source>
        <dbReference type="PROSITE-ProRule" id="PRU00339"/>
    </source>
</evidence>
<dbReference type="SUPFAM" id="SSF48452">
    <property type="entry name" value="TPR-like"/>
    <property type="match status" value="3"/>
</dbReference>
<dbReference type="RefSeq" id="WP_254169984.1">
    <property type="nucleotide sequence ID" value="NZ_JAHESF010000064.1"/>
</dbReference>
<dbReference type="InterPro" id="IPR024983">
    <property type="entry name" value="CHAT_dom"/>
</dbReference>
<sequence>MHPAKHFPLILVLVCHTLVAQDWKTLYDQGKQAYDAGQYDQALANTEKAYALAKNADAKTSAYTLQLLTVISLDGGFANKALAWSEEEIKKFLELEGANSRHYYEALHKQAQLIQLSGQLPLAIEKHAALPPLAGKIYGPESYEYYSASSAYGQVLMEAGSFAQSQEVWNKCLPKLKQLPDAGEDYFYGLYYAAFVDHKLGTSQEAYRKWTEFVSVADQNNLQNLEEYKQAKTFLAELQRKGLNANTTSSDGKSIQQHLTAALDYQNKKQWDLAAAEYALVEKSLSPENMYSLPAFTHYLNFGRLLYQQRRYADASLRLNEGRKIAEKLFPPTAPEHGYLQYLEGELKLVEGKATEAQQLYLNAFANLKSASPEIQATYLINASRAMLTAGQPQFSLALLQPVATANGIPGADEKHQLGIVTTYCDALELLNRNDDAVSYLKGKIATASTSSKATLQVKLAEALKESGQWQEAASLVQEVLKSPSLPAEIKAEASYQLARTQQQLGQHVPAEKNYLAALELYRQVNPENALQVSNSLATFYIQLGNYEAAENIYINALSSVPANSTFSNTLKQNLAAIYQQTKKLKEAQQLLEAVVQSEKSAGNVSPEYAISLQNLAALHQRAGDYTKAKTLYEQALDIDRKYSGEQSLSYATKMANLATVCAETGELAKARTLYESALKIRAAKLGTEHPDYVFNEYNLAVLYHRMQEYSLARPLYKKIGVSYIQQINELFPAMSEQEKTAFYNKIQEVITAYEDFAVEFASTDKNILSELLDFRLQTKALLLNASAGMRNRILASGDPMLIEKFTQWLQTKEQLALIFSLPAEERAARKPIADALQPKATTAEKELSAKSELFASSTGKKSSSWKELQVLLKPGEAMMEMMRLRLNLKNDSVIYVALIVKPGTQVPDMVILPKGRAMELREFAYYRNNIRFLLTNERSYQVYWKALEPYLAGVNTLYLSPDGVYNKVNASTLFDPEKQQYLIDRISVKLVSNLRDLSMKPNPMAAAPQAVLIGYPDYLQNAKEDHTYLTASAGKSSTAFELVRGGLDPLPATKMEVQKVEKLLKDHQWNVRLHLFETATEEVIKAQRSPALLHVATHGFFINTPKKEGEVVYSQSVLHAESNPLLRSGLMLAGAEKNLVSQVIGKPGNTTSEDGVFTAYEAMNMNLQNTDLVVLSACETGAGEVRNGEGVYGLQRSFLVAGANSVMMSLWKVNDEATQELMVLFYSNWLASKDKRKAFYQTQLDLKKKYAAPYYWGPFVMIGQ</sequence>
<dbReference type="Proteomes" id="UP001319200">
    <property type="component" value="Unassembled WGS sequence"/>
</dbReference>
<name>A0AAP2GMA1_9BACT</name>
<dbReference type="PANTHER" id="PTHR10098">
    <property type="entry name" value="RAPSYN-RELATED"/>
    <property type="match status" value="1"/>
</dbReference>
<evidence type="ECO:0000313" key="4">
    <source>
        <dbReference type="Proteomes" id="UP001319200"/>
    </source>
</evidence>
<evidence type="ECO:0000259" key="2">
    <source>
        <dbReference type="Pfam" id="PF12770"/>
    </source>
</evidence>
<dbReference type="InterPro" id="IPR019734">
    <property type="entry name" value="TPR_rpt"/>
</dbReference>
<dbReference type="Gene3D" id="1.25.40.10">
    <property type="entry name" value="Tetratricopeptide repeat domain"/>
    <property type="match status" value="3"/>
</dbReference>
<dbReference type="SMART" id="SM00028">
    <property type="entry name" value="TPR"/>
    <property type="match status" value="7"/>
</dbReference>
<dbReference type="Pfam" id="PF12770">
    <property type="entry name" value="CHAT"/>
    <property type="match status" value="1"/>
</dbReference>
<dbReference type="InterPro" id="IPR011990">
    <property type="entry name" value="TPR-like_helical_dom_sf"/>
</dbReference>
<dbReference type="AlphaFoldDB" id="A0AAP2GMA1"/>
<dbReference type="PROSITE" id="PS50005">
    <property type="entry name" value="TPR"/>
    <property type="match status" value="2"/>
</dbReference>
<proteinExistence type="predicted"/>
<dbReference type="Pfam" id="PF13424">
    <property type="entry name" value="TPR_12"/>
    <property type="match status" value="2"/>
</dbReference>
<evidence type="ECO:0000313" key="3">
    <source>
        <dbReference type="EMBL" id="MBT1701301.1"/>
    </source>
</evidence>
<dbReference type="EMBL" id="JAHESF010000064">
    <property type="protein sequence ID" value="MBT1701301.1"/>
    <property type="molecule type" value="Genomic_DNA"/>
</dbReference>
<reference evidence="3 4" key="1">
    <citation type="submission" date="2021-05" db="EMBL/GenBank/DDBJ databases">
        <title>A Polyphasic approach of four new species of the genus Ohtaekwangia: Ohtaekwangia histidinii sp. nov., Ohtaekwangia cretensis sp. nov., Ohtaekwangia indiensis sp. nov., Ohtaekwangia reichenbachii sp. nov. from diverse environment.</title>
        <authorList>
            <person name="Octaviana S."/>
        </authorList>
    </citation>
    <scope>NUCLEOTIDE SEQUENCE [LARGE SCALE GENOMIC DNA]</scope>
    <source>
        <strain evidence="3 4">PWU4</strain>
    </source>
</reference>
<gene>
    <name evidence="3" type="ORF">KK083_30695</name>
</gene>
<keyword evidence="1" id="KW-0802">TPR repeat</keyword>
<feature type="repeat" description="TPR" evidence="1">
    <location>
        <begin position="531"/>
        <end position="564"/>
    </location>
</feature>
<protein>
    <submittedName>
        <fullName evidence="3">CHAT domain-containing protein</fullName>
    </submittedName>
</protein>
<keyword evidence="4" id="KW-1185">Reference proteome</keyword>
<comment type="caution">
    <text evidence="3">The sequence shown here is derived from an EMBL/GenBank/DDBJ whole genome shotgun (WGS) entry which is preliminary data.</text>
</comment>
<organism evidence="3 4">
    <name type="scientific">Chryseosolibacter histidini</name>
    <dbReference type="NCBI Taxonomy" id="2782349"/>
    <lineage>
        <taxon>Bacteria</taxon>
        <taxon>Pseudomonadati</taxon>
        <taxon>Bacteroidota</taxon>
        <taxon>Cytophagia</taxon>
        <taxon>Cytophagales</taxon>
        <taxon>Chryseotaleaceae</taxon>
        <taxon>Chryseosolibacter</taxon>
    </lineage>
</organism>